<gene>
    <name evidence="2" type="ORF">BDP81DRAFT_455114</name>
</gene>
<feature type="compositionally biased region" description="Polar residues" evidence="1">
    <location>
        <begin position="146"/>
        <end position="157"/>
    </location>
</feature>
<feature type="region of interest" description="Disordered" evidence="1">
    <location>
        <begin position="184"/>
        <end position="245"/>
    </location>
</feature>
<evidence type="ECO:0000313" key="2">
    <source>
        <dbReference type="EMBL" id="KAK1622814.1"/>
    </source>
</evidence>
<comment type="caution">
    <text evidence="2">The sequence shown here is derived from an EMBL/GenBank/DDBJ whole genome shotgun (WGS) entry which is preliminary data.</text>
</comment>
<reference evidence="2" key="1">
    <citation type="submission" date="2021-06" db="EMBL/GenBank/DDBJ databases">
        <title>Comparative genomics, transcriptomics and evolutionary studies reveal genomic signatures of adaptation to plant cell wall in hemibiotrophic fungi.</title>
        <authorList>
            <consortium name="DOE Joint Genome Institute"/>
            <person name="Baroncelli R."/>
            <person name="Diaz J.F."/>
            <person name="Benocci T."/>
            <person name="Peng M."/>
            <person name="Battaglia E."/>
            <person name="Haridas S."/>
            <person name="Andreopoulos W."/>
            <person name="Labutti K."/>
            <person name="Pangilinan J."/>
            <person name="Floch G.L."/>
            <person name="Makela M.R."/>
            <person name="Henrissat B."/>
            <person name="Grigoriev I.V."/>
            <person name="Crouch J.A."/>
            <person name="De Vries R.P."/>
            <person name="Sukno S.A."/>
            <person name="Thon M.R."/>
        </authorList>
    </citation>
    <scope>NUCLEOTIDE SEQUENCE</scope>
    <source>
        <strain evidence="2">CBS 102054</strain>
    </source>
</reference>
<accession>A0AAJ0E8F9</accession>
<dbReference type="RefSeq" id="XP_060438809.1">
    <property type="nucleotide sequence ID" value="XM_060593032.1"/>
</dbReference>
<feature type="compositionally biased region" description="Low complexity" evidence="1">
    <location>
        <begin position="126"/>
        <end position="145"/>
    </location>
</feature>
<dbReference type="Proteomes" id="UP001243989">
    <property type="component" value="Unassembled WGS sequence"/>
</dbReference>
<dbReference type="EMBL" id="JAHMHQ010000033">
    <property type="protein sequence ID" value="KAK1622814.1"/>
    <property type="molecule type" value="Genomic_DNA"/>
</dbReference>
<name>A0AAJ0E8F9_9PEZI</name>
<keyword evidence="3" id="KW-1185">Reference proteome</keyword>
<sequence>MCIKTTYHYDCGHRSSSTPYCERAFDNCSYRITARRCSNPTLAEKTVRGVCDAIECKYEEWDRRWICHKCDMDNENSMTCEGNGCEHVFCHGCDPWESSLAYIPHRTPEEMRLAELRAMGRLPEEQSQSSVQSQSTIQTQSTVQSAPTQLTEPTQQAEHSEYPKQATPPKFHCSGCGTCKPAREALRQRQSQRQPPSVPVYESGAGDWVRQPQGRPRIQLKREDTSTMGVGGRSAKLAQMVEEGN</sequence>
<evidence type="ECO:0000313" key="3">
    <source>
        <dbReference type="Proteomes" id="UP001243989"/>
    </source>
</evidence>
<proteinExistence type="predicted"/>
<protein>
    <submittedName>
        <fullName evidence="2">Uncharacterized protein</fullName>
    </submittedName>
</protein>
<organism evidence="2 3">
    <name type="scientific">Colletotrichum phormii</name>
    <dbReference type="NCBI Taxonomy" id="359342"/>
    <lineage>
        <taxon>Eukaryota</taxon>
        <taxon>Fungi</taxon>
        <taxon>Dikarya</taxon>
        <taxon>Ascomycota</taxon>
        <taxon>Pezizomycotina</taxon>
        <taxon>Sordariomycetes</taxon>
        <taxon>Hypocreomycetidae</taxon>
        <taxon>Glomerellales</taxon>
        <taxon>Glomerellaceae</taxon>
        <taxon>Colletotrichum</taxon>
        <taxon>Colletotrichum acutatum species complex</taxon>
    </lineage>
</organism>
<feature type="region of interest" description="Disordered" evidence="1">
    <location>
        <begin position="122"/>
        <end position="169"/>
    </location>
</feature>
<dbReference type="GeneID" id="85477894"/>
<dbReference type="AlphaFoldDB" id="A0AAJ0E8F9"/>
<evidence type="ECO:0000256" key="1">
    <source>
        <dbReference type="SAM" id="MobiDB-lite"/>
    </source>
</evidence>